<dbReference type="Gene3D" id="2.130.10.130">
    <property type="entry name" value="Integrin alpha, N-terminal"/>
    <property type="match status" value="1"/>
</dbReference>
<proteinExistence type="predicted"/>
<keyword evidence="2" id="KW-0964">Secreted</keyword>
<dbReference type="GO" id="GO:0005576">
    <property type="term" value="C:extracellular region"/>
    <property type="evidence" value="ECO:0007669"/>
    <property type="project" value="UniProtKB-SubCell"/>
</dbReference>
<dbReference type="PRINTS" id="PR00313">
    <property type="entry name" value="CABNDNGRPT"/>
</dbReference>
<dbReference type="InterPro" id="IPR028994">
    <property type="entry name" value="Integrin_alpha_N"/>
</dbReference>
<evidence type="ECO:0000256" key="3">
    <source>
        <dbReference type="SAM" id="MobiDB-lite"/>
    </source>
</evidence>
<feature type="region of interest" description="Disordered" evidence="3">
    <location>
        <begin position="1"/>
        <end position="32"/>
    </location>
</feature>
<feature type="non-terminal residue" evidence="4">
    <location>
        <position position="1"/>
    </location>
</feature>
<name>A0A098TIU8_9CYAN</name>
<dbReference type="PROSITE" id="PS51470">
    <property type="entry name" value="FG_GAP"/>
    <property type="match status" value="1"/>
</dbReference>
<dbReference type="Gene3D" id="2.150.10.10">
    <property type="entry name" value="Serralysin-like metalloprotease, C-terminal"/>
    <property type="match status" value="5"/>
</dbReference>
<dbReference type="SMART" id="SM00191">
    <property type="entry name" value="Int_alpha"/>
    <property type="match status" value="1"/>
</dbReference>
<protein>
    <recommendedName>
        <fullName evidence="6">Calcium-binding protein</fullName>
    </recommendedName>
</protein>
<accession>A0A098TIU8</accession>
<keyword evidence="5" id="KW-1185">Reference proteome</keyword>
<dbReference type="AlphaFoldDB" id="A0A098TIU8"/>
<reference evidence="4 5" key="1">
    <citation type="journal article" date="2014" name="Mol. Ecol.">
        <title>Evolution of Synechococcus.</title>
        <authorList>
            <person name="Dvorak P."/>
            <person name="Casamatta D."/>
            <person name="Hasler P."/>
            <person name="Poulickova A."/>
            <person name="Ondrej V."/>
            <person name="Sanges R."/>
        </authorList>
    </citation>
    <scope>NUCLEOTIDE SEQUENCE [LARGE SCALE GENOMIC DNA]</scope>
    <source>
        <strain evidence="4 5">CAUP A 1101</strain>
    </source>
</reference>
<dbReference type="STRING" id="1497020.DO97_09000"/>
<evidence type="ECO:0000256" key="1">
    <source>
        <dbReference type="ARBA" id="ARBA00004613"/>
    </source>
</evidence>
<dbReference type="InterPro" id="IPR013519">
    <property type="entry name" value="Int_alpha_beta-p"/>
</dbReference>
<organism evidence="4 5">
    <name type="scientific">Neosynechococcus sphagnicola sy1</name>
    <dbReference type="NCBI Taxonomy" id="1497020"/>
    <lineage>
        <taxon>Bacteria</taxon>
        <taxon>Bacillati</taxon>
        <taxon>Cyanobacteriota</taxon>
        <taxon>Cyanophyceae</taxon>
        <taxon>Neosynechococcales</taxon>
        <taxon>Neosynechococcaceae</taxon>
        <taxon>Neosynechococcus</taxon>
    </lineage>
</organism>
<comment type="caution">
    <text evidence="4">The sequence shown here is derived from an EMBL/GenBank/DDBJ whole genome shotgun (WGS) entry which is preliminary data.</text>
</comment>
<dbReference type="InterPro" id="IPR018511">
    <property type="entry name" value="Hemolysin-typ_Ca-bd_CS"/>
</dbReference>
<comment type="subcellular location">
    <subcellularLocation>
        <location evidence="1">Secreted</location>
    </subcellularLocation>
</comment>
<dbReference type="PROSITE" id="PS00330">
    <property type="entry name" value="HEMOLYSIN_CALCIUM"/>
    <property type="match status" value="3"/>
</dbReference>
<dbReference type="InterPro" id="IPR050557">
    <property type="entry name" value="RTX_toxin/Mannuronan_C5-epim"/>
</dbReference>
<gene>
    <name evidence="4" type="ORF">DO97_09000</name>
</gene>
<dbReference type="Pfam" id="PF00353">
    <property type="entry name" value="HemolysinCabind"/>
    <property type="match status" value="10"/>
</dbReference>
<dbReference type="SUPFAM" id="SSF51120">
    <property type="entry name" value="beta-Roll"/>
    <property type="match status" value="3"/>
</dbReference>
<evidence type="ECO:0000313" key="5">
    <source>
        <dbReference type="Proteomes" id="UP000030170"/>
    </source>
</evidence>
<evidence type="ECO:0008006" key="6">
    <source>
        <dbReference type="Google" id="ProtNLM"/>
    </source>
</evidence>
<evidence type="ECO:0000256" key="2">
    <source>
        <dbReference type="ARBA" id="ARBA00022525"/>
    </source>
</evidence>
<dbReference type="InterPro" id="IPR011049">
    <property type="entry name" value="Serralysin-like_metalloprot_C"/>
</dbReference>
<dbReference type="Proteomes" id="UP000030170">
    <property type="component" value="Unassembled WGS sequence"/>
</dbReference>
<dbReference type="PANTHER" id="PTHR38340">
    <property type="entry name" value="S-LAYER PROTEIN"/>
    <property type="match status" value="1"/>
</dbReference>
<dbReference type="SUPFAM" id="SSF69318">
    <property type="entry name" value="Integrin alpha N-terminal domain"/>
    <property type="match status" value="1"/>
</dbReference>
<dbReference type="EMBL" id="JJML01000026">
    <property type="protein sequence ID" value="KGF72480.1"/>
    <property type="molecule type" value="Genomic_DNA"/>
</dbReference>
<sequence>GNSVSSAGDVNGDGIDDLMIGAPDADPNGSDSGQSYVILGTPRGTGNDDLVTGTSGNDTIEGLTGNDSLLGLDGNDSLLGQEGNDSLIGALGDDTLNGGQGNDTLTDASGLNQLLGGAGNDYLNGGSDNDYLNGGDGNDVIYGDNYSSTGIGGQDTLLGGNGDDYLDGDNPYGDPFGPPVGDDVLKGGAGNDTYFVNSLGDVVIEYPASGLDTVRTNISYTLTNTVENLEILSTANIDGTGNALDNEILGAEGNNRLNGGVGNDQLVGDSYDAANVSGNDTLIGGDGIDTLFGDYFGVGFGADVLSGGNGADFLFGEGGNDNLTGGTGADALDGGDGKDVAKYNTSSAGVLVNLGTGTGSGGDAEGDVLNNIENLVGSAFDDTLVGNSVNNSLAGGAGADSLDGGAGKDTAKYSGSSAGVLVNLSTGTGSGGDAEGDVLSNIENLVGSACDDTLMGNSVKNSLVGGAGNDSLNGGGDADTLTGAGSGDLGVSIIDTLTGGAGSDVFVLGDATSAYYNDGIASGSEFSGYGDYALITDFNVSEDVIRLVGTANDYYIGSSPIAGTAGTAIYLKTSGENELIAVLDGGVFGLNLTDSYFQFI</sequence>
<dbReference type="RefSeq" id="WP_420805872.1">
    <property type="nucleotide sequence ID" value="NZ_JJML01000026.1"/>
</dbReference>
<dbReference type="InterPro" id="IPR001343">
    <property type="entry name" value="Hemolysn_Ca-bd"/>
</dbReference>
<dbReference type="GO" id="GO:0005509">
    <property type="term" value="F:calcium ion binding"/>
    <property type="evidence" value="ECO:0007669"/>
    <property type="project" value="InterPro"/>
</dbReference>
<dbReference type="PANTHER" id="PTHR38340:SF1">
    <property type="entry name" value="S-LAYER PROTEIN"/>
    <property type="match status" value="1"/>
</dbReference>
<evidence type="ECO:0000313" key="4">
    <source>
        <dbReference type="EMBL" id="KGF72480.1"/>
    </source>
</evidence>